<comment type="caution">
    <text evidence="2">The sequence shown here is derived from an EMBL/GenBank/DDBJ whole genome shotgun (WGS) entry which is preliminary data.</text>
</comment>
<feature type="region of interest" description="Disordered" evidence="1">
    <location>
        <begin position="35"/>
        <end position="67"/>
    </location>
</feature>
<gene>
    <name evidence="2" type="ORF">E5170_23365</name>
</gene>
<organism evidence="2 3">
    <name type="scientific">Pseudomonas atacamensis</name>
    <dbReference type="NCBI Taxonomy" id="2565368"/>
    <lineage>
        <taxon>Bacteria</taxon>
        <taxon>Pseudomonadati</taxon>
        <taxon>Pseudomonadota</taxon>
        <taxon>Gammaproteobacteria</taxon>
        <taxon>Pseudomonadales</taxon>
        <taxon>Pseudomonadaceae</taxon>
        <taxon>Pseudomonas</taxon>
    </lineage>
</organism>
<evidence type="ECO:0000313" key="3">
    <source>
        <dbReference type="Proteomes" id="UP000310574"/>
    </source>
</evidence>
<evidence type="ECO:0000256" key="1">
    <source>
        <dbReference type="SAM" id="MobiDB-lite"/>
    </source>
</evidence>
<protein>
    <submittedName>
        <fullName evidence="2">Uncharacterized protein</fullName>
    </submittedName>
</protein>
<dbReference type="Proteomes" id="UP000310574">
    <property type="component" value="Unassembled WGS sequence"/>
</dbReference>
<dbReference type="EMBL" id="SSBS01000006">
    <property type="protein sequence ID" value="THF28612.1"/>
    <property type="molecule type" value="Genomic_DNA"/>
</dbReference>
<proteinExistence type="predicted"/>
<sequence>MGASLLAKAAAQSALIVPTLRVGMHPVTLCVTLRRDAERPGRHSHAERGNDHGGESSQPVLVPVIQR</sequence>
<dbReference type="AlphaFoldDB" id="A0AAQ2D904"/>
<evidence type="ECO:0000313" key="2">
    <source>
        <dbReference type="EMBL" id="THF28612.1"/>
    </source>
</evidence>
<reference evidence="2 3" key="1">
    <citation type="submission" date="2019-04" db="EMBL/GenBank/DDBJ databases">
        <title>Draft genome sequence of Pseudomonas sp. M7D1 isolated from rhizosphere of plant the flowery desert.</title>
        <authorList>
            <person name="Poblete-Morales M."/>
            <person name="Plaza N."/>
            <person name="Corsini G."/>
            <person name="Silva E."/>
        </authorList>
    </citation>
    <scope>NUCLEOTIDE SEQUENCE [LARGE SCALE GENOMIC DNA]</scope>
    <source>
        <strain evidence="2 3">M7D1</strain>
    </source>
</reference>
<feature type="compositionally biased region" description="Basic and acidic residues" evidence="1">
    <location>
        <begin position="35"/>
        <end position="54"/>
    </location>
</feature>
<accession>A0AAQ2D904</accession>
<name>A0AAQ2D904_9PSED</name>